<evidence type="ECO:0000256" key="3">
    <source>
        <dbReference type="ARBA" id="ARBA00022833"/>
    </source>
</evidence>
<dbReference type="GO" id="GO:0008270">
    <property type="term" value="F:zinc ion binding"/>
    <property type="evidence" value="ECO:0007669"/>
    <property type="project" value="UniProtKB-KW"/>
</dbReference>
<dbReference type="PROSITE" id="PS50178">
    <property type="entry name" value="ZF_FYVE"/>
    <property type="match status" value="1"/>
</dbReference>
<dbReference type="InterPro" id="IPR011011">
    <property type="entry name" value="Znf_FYVE_PHD"/>
</dbReference>
<keyword evidence="2 4" id="KW-0863">Zinc-finger</keyword>
<organism evidence="6 7">
    <name type="scientific">Oopsacas minuta</name>
    <dbReference type="NCBI Taxonomy" id="111878"/>
    <lineage>
        <taxon>Eukaryota</taxon>
        <taxon>Metazoa</taxon>
        <taxon>Porifera</taxon>
        <taxon>Hexactinellida</taxon>
        <taxon>Hexasterophora</taxon>
        <taxon>Lyssacinosida</taxon>
        <taxon>Leucopsacidae</taxon>
        <taxon>Oopsacas</taxon>
    </lineage>
</organism>
<evidence type="ECO:0000256" key="2">
    <source>
        <dbReference type="ARBA" id="ARBA00022771"/>
    </source>
</evidence>
<comment type="caution">
    <text evidence="6">The sequence shown here is derived from an EMBL/GenBank/DDBJ whole genome shotgun (WGS) entry which is preliminary data.</text>
</comment>
<proteinExistence type="predicted"/>
<dbReference type="PANTHER" id="PTHR39490">
    <property type="entry name" value="ARRESTIN DOMAIN-CONTAINING PROTEIN D"/>
    <property type="match status" value="1"/>
</dbReference>
<dbReference type="Gene3D" id="3.30.40.10">
    <property type="entry name" value="Zinc/RING finger domain, C3HC4 (zinc finger)"/>
    <property type="match status" value="1"/>
</dbReference>
<dbReference type="AlphaFoldDB" id="A0AAV7JP11"/>
<dbReference type="InterPro" id="IPR052113">
    <property type="entry name" value="FYVE-type_Zinc_Finger"/>
</dbReference>
<protein>
    <recommendedName>
        <fullName evidence="5">FYVE-type domain-containing protein</fullName>
    </recommendedName>
</protein>
<evidence type="ECO:0000313" key="7">
    <source>
        <dbReference type="Proteomes" id="UP001165289"/>
    </source>
</evidence>
<sequence>MAQTDQTLRYTKHGWKMIREGERGVFDLDEPEWIDDNKFDRCQTCNSNFSLFVRRHHCRRCGKLLCGKCCHSKVELWRMGFMDPQLVCNTCVSISQVEKELYSVADMFSKGALLMIEENDRSFGHVSKFYFDINTGVIEYENKPMSISTASDITCRMTKDPISGKSILFSLSFRAIHDVDEVKLKLSVSAPEVENKKESMDWLSGLRLAFSILGKTVAISS</sequence>
<dbReference type="Proteomes" id="UP001165289">
    <property type="component" value="Unassembled WGS sequence"/>
</dbReference>
<evidence type="ECO:0000259" key="5">
    <source>
        <dbReference type="PROSITE" id="PS50178"/>
    </source>
</evidence>
<name>A0AAV7JP11_9METZ</name>
<dbReference type="Pfam" id="PF01363">
    <property type="entry name" value="FYVE"/>
    <property type="match status" value="1"/>
</dbReference>
<dbReference type="PANTHER" id="PTHR39490:SF8">
    <property type="entry name" value="ZINC FINGER FYVE DOMAIN-CONTAINING PROTEIN 21"/>
    <property type="match status" value="1"/>
</dbReference>
<keyword evidence="7" id="KW-1185">Reference proteome</keyword>
<dbReference type="InterPro" id="IPR017455">
    <property type="entry name" value="Znf_FYVE-rel"/>
</dbReference>
<evidence type="ECO:0000256" key="4">
    <source>
        <dbReference type="PROSITE-ProRule" id="PRU00091"/>
    </source>
</evidence>
<keyword evidence="3" id="KW-0862">Zinc</keyword>
<dbReference type="InterPro" id="IPR013083">
    <property type="entry name" value="Znf_RING/FYVE/PHD"/>
</dbReference>
<keyword evidence="1" id="KW-0479">Metal-binding</keyword>
<dbReference type="SMART" id="SM00064">
    <property type="entry name" value="FYVE"/>
    <property type="match status" value="1"/>
</dbReference>
<gene>
    <name evidence="6" type="ORF">LOD99_7675</name>
</gene>
<evidence type="ECO:0000256" key="1">
    <source>
        <dbReference type="ARBA" id="ARBA00022723"/>
    </source>
</evidence>
<dbReference type="SUPFAM" id="SSF57903">
    <property type="entry name" value="FYVE/PHD zinc finger"/>
    <property type="match status" value="1"/>
</dbReference>
<dbReference type="EMBL" id="JAKMXF010000310">
    <property type="protein sequence ID" value="KAI6650625.1"/>
    <property type="molecule type" value="Genomic_DNA"/>
</dbReference>
<dbReference type="InterPro" id="IPR000306">
    <property type="entry name" value="Znf_FYVE"/>
</dbReference>
<evidence type="ECO:0000313" key="6">
    <source>
        <dbReference type="EMBL" id="KAI6650625.1"/>
    </source>
</evidence>
<accession>A0AAV7JP11</accession>
<feature type="domain" description="FYVE-type" evidence="5">
    <location>
        <begin position="36"/>
        <end position="96"/>
    </location>
</feature>
<dbReference type="CDD" id="cd15727">
    <property type="entry name" value="FYVE_ZF21"/>
    <property type="match status" value="1"/>
</dbReference>
<reference evidence="6 7" key="1">
    <citation type="journal article" date="2023" name="BMC Biol.">
        <title>The compact genome of the sponge Oopsacas minuta (Hexactinellida) is lacking key metazoan core genes.</title>
        <authorList>
            <person name="Santini S."/>
            <person name="Schenkelaars Q."/>
            <person name="Jourda C."/>
            <person name="Duchesne M."/>
            <person name="Belahbib H."/>
            <person name="Rocher C."/>
            <person name="Selva M."/>
            <person name="Riesgo A."/>
            <person name="Vervoort M."/>
            <person name="Leys S.P."/>
            <person name="Kodjabachian L."/>
            <person name="Le Bivic A."/>
            <person name="Borchiellini C."/>
            <person name="Claverie J.M."/>
            <person name="Renard E."/>
        </authorList>
    </citation>
    <scope>NUCLEOTIDE SEQUENCE [LARGE SCALE GENOMIC DNA]</scope>
    <source>
        <strain evidence="6">SPO-2</strain>
    </source>
</reference>